<evidence type="ECO:0000313" key="3">
    <source>
        <dbReference type="Proteomes" id="UP000322667"/>
    </source>
</evidence>
<dbReference type="EMBL" id="CM017623">
    <property type="protein sequence ID" value="TYH88988.1"/>
    <property type="molecule type" value="Genomic_DNA"/>
</dbReference>
<dbReference type="Proteomes" id="UP000322667">
    <property type="component" value="Chromosome D01"/>
</dbReference>
<gene>
    <name evidence="2" type="ORF">ES332_D01G227500v1</name>
</gene>
<keyword evidence="1" id="KW-0732">Signal</keyword>
<sequence length="64" mass="7396">MKNGRRWRRALLLATNWVSDVSSFVGDFERGNNKNEEKMEKGRRKKPMVGLMVATQLVDDEGRS</sequence>
<reference evidence="2 3" key="1">
    <citation type="submission" date="2019-07" db="EMBL/GenBank/DDBJ databases">
        <title>WGS assembly of Gossypium tomentosum.</title>
        <authorList>
            <person name="Chen Z.J."/>
            <person name="Sreedasyam A."/>
            <person name="Ando A."/>
            <person name="Song Q."/>
            <person name="De L."/>
            <person name="Hulse-Kemp A."/>
            <person name="Ding M."/>
            <person name="Ye W."/>
            <person name="Kirkbride R."/>
            <person name="Jenkins J."/>
            <person name="Plott C."/>
            <person name="Lovell J."/>
            <person name="Lin Y.-M."/>
            <person name="Vaughn R."/>
            <person name="Liu B."/>
            <person name="Li W."/>
            <person name="Simpson S."/>
            <person name="Scheffler B."/>
            <person name="Saski C."/>
            <person name="Grover C."/>
            <person name="Hu G."/>
            <person name="Conover J."/>
            <person name="Carlson J."/>
            <person name="Shu S."/>
            <person name="Boston L."/>
            <person name="Williams M."/>
            <person name="Peterson D."/>
            <person name="Mcgee K."/>
            <person name="Jones D."/>
            <person name="Wendel J."/>
            <person name="Stelly D."/>
            <person name="Grimwood J."/>
            <person name="Schmutz J."/>
        </authorList>
    </citation>
    <scope>NUCLEOTIDE SEQUENCE [LARGE SCALE GENOMIC DNA]</scope>
    <source>
        <strain evidence="2">7179.01</strain>
    </source>
</reference>
<accession>A0A5D2MCR9</accession>
<evidence type="ECO:0000256" key="1">
    <source>
        <dbReference type="SAM" id="SignalP"/>
    </source>
</evidence>
<keyword evidence="3" id="KW-1185">Reference proteome</keyword>
<protein>
    <submittedName>
        <fullName evidence="2">Uncharacterized protein</fullName>
    </submittedName>
</protein>
<dbReference type="AlphaFoldDB" id="A0A5D2MCR9"/>
<feature type="chain" id="PRO_5022908124" evidence="1">
    <location>
        <begin position="24"/>
        <end position="64"/>
    </location>
</feature>
<name>A0A5D2MCR9_GOSTO</name>
<evidence type="ECO:0000313" key="2">
    <source>
        <dbReference type="EMBL" id="TYH88988.1"/>
    </source>
</evidence>
<organism evidence="2 3">
    <name type="scientific">Gossypium tomentosum</name>
    <name type="common">Hawaiian cotton</name>
    <name type="synonym">Gossypium sandvicense</name>
    <dbReference type="NCBI Taxonomy" id="34277"/>
    <lineage>
        <taxon>Eukaryota</taxon>
        <taxon>Viridiplantae</taxon>
        <taxon>Streptophyta</taxon>
        <taxon>Embryophyta</taxon>
        <taxon>Tracheophyta</taxon>
        <taxon>Spermatophyta</taxon>
        <taxon>Magnoliopsida</taxon>
        <taxon>eudicotyledons</taxon>
        <taxon>Gunneridae</taxon>
        <taxon>Pentapetalae</taxon>
        <taxon>rosids</taxon>
        <taxon>malvids</taxon>
        <taxon>Malvales</taxon>
        <taxon>Malvaceae</taxon>
        <taxon>Malvoideae</taxon>
        <taxon>Gossypium</taxon>
    </lineage>
</organism>
<feature type="signal peptide" evidence="1">
    <location>
        <begin position="1"/>
        <end position="23"/>
    </location>
</feature>
<proteinExistence type="predicted"/>